<sequence>MDGTLEKGYLETSNYVHGREVPFYFLVRSTEQIYALARIATSERRGIRKISRVTDWNARRCRFYDLNLRVCETIDGNRMLLVDRFERRSEARIYPSKRGSSNSSDLVKSLTFPLFLDYNRNFRLVRSMAESHYWNIKRKIDFPPVFPLFLRNNIRKFHLEQIKLDMEGLSKFTDRFGSISKQLNLKVPRETSSGGGGGGRKRNGKAGAFSLIHVNVLDVAETKVSQWRNENTFRDTR</sequence>
<dbReference type="Proteomes" id="UP001607303">
    <property type="component" value="Unassembled WGS sequence"/>
</dbReference>
<name>A0ABD2D151_VESMC</name>
<comment type="caution">
    <text evidence="1">The sequence shown here is derived from an EMBL/GenBank/DDBJ whole genome shotgun (WGS) entry which is preliminary data.</text>
</comment>
<evidence type="ECO:0000313" key="2">
    <source>
        <dbReference type="Proteomes" id="UP001607303"/>
    </source>
</evidence>
<accession>A0ABD2D151</accession>
<dbReference type="AlphaFoldDB" id="A0ABD2D151"/>
<protein>
    <submittedName>
        <fullName evidence="1">Uncharacterized protein</fullName>
    </submittedName>
</protein>
<keyword evidence="2" id="KW-1185">Reference proteome</keyword>
<evidence type="ECO:0000313" key="1">
    <source>
        <dbReference type="EMBL" id="KAL2751101.1"/>
    </source>
</evidence>
<organism evidence="1 2">
    <name type="scientific">Vespula maculifrons</name>
    <name type="common">Eastern yellow jacket</name>
    <name type="synonym">Wasp</name>
    <dbReference type="NCBI Taxonomy" id="7453"/>
    <lineage>
        <taxon>Eukaryota</taxon>
        <taxon>Metazoa</taxon>
        <taxon>Ecdysozoa</taxon>
        <taxon>Arthropoda</taxon>
        <taxon>Hexapoda</taxon>
        <taxon>Insecta</taxon>
        <taxon>Pterygota</taxon>
        <taxon>Neoptera</taxon>
        <taxon>Endopterygota</taxon>
        <taxon>Hymenoptera</taxon>
        <taxon>Apocrita</taxon>
        <taxon>Aculeata</taxon>
        <taxon>Vespoidea</taxon>
        <taxon>Vespidae</taxon>
        <taxon>Vespinae</taxon>
        <taxon>Vespula</taxon>
    </lineage>
</organism>
<gene>
    <name evidence="1" type="ORF">V1477_000259</name>
</gene>
<dbReference type="EMBL" id="JAYRBN010000007">
    <property type="protein sequence ID" value="KAL2751101.1"/>
    <property type="molecule type" value="Genomic_DNA"/>
</dbReference>
<reference evidence="1 2" key="1">
    <citation type="journal article" date="2024" name="Ann. Entomol. Soc. Am.">
        <title>Genomic analyses of the southern and eastern yellowjacket wasps (Hymenoptera: Vespidae) reveal evolutionary signatures of social life.</title>
        <authorList>
            <person name="Catto M.A."/>
            <person name="Caine P.B."/>
            <person name="Orr S.E."/>
            <person name="Hunt B.G."/>
            <person name="Goodisman M.A.D."/>
        </authorList>
    </citation>
    <scope>NUCLEOTIDE SEQUENCE [LARGE SCALE GENOMIC DNA]</scope>
    <source>
        <strain evidence="1">232</strain>
        <tissue evidence="1">Head and thorax</tissue>
    </source>
</reference>
<proteinExistence type="predicted"/>